<evidence type="ECO:0000313" key="2">
    <source>
        <dbReference type="Proteomes" id="UP000887567"/>
    </source>
</evidence>
<dbReference type="AlphaFoldDB" id="A0A913X3E9"/>
<evidence type="ECO:0000313" key="1">
    <source>
        <dbReference type="EnsemblMetazoa" id="XP_020898327.2"/>
    </source>
</evidence>
<dbReference type="GeneID" id="110237092"/>
<dbReference type="RefSeq" id="XP_020898327.2">
    <property type="nucleotide sequence ID" value="XM_021042668.2"/>
</dbReference>
<proteinExistence type="predicted"/>
<sequence length="382" mass="42121">MRINNTLDKEVELVSNDGHPPGGVLLKPKQALVLRKEISVSVSVVFTAQDVSTGSGLLLNDGEEYVATPSEYKQQLTSIDITDAECVDKPAPRDRYYATLILKNKYKSTAVIISNDNHPSDGYRIGSGSQETLSKEVLTPGKIDVRAFDPTTGKPLLVNGQESYSITPSREKRNPDALEITSQGIVTASTPVVPNAWFYLLVMWNRNDGLSMYMDNQLKASTRDGRPNPVERLPTTEQTNLNVGRNINGQSAPHNAHFLMSSLVMFNRNIPTQSVPSITKYFSKPIAVHPLTKYYIMLKITNPTQNDIILQPSDKYPAGGFTISKKAIAKVKKEVSSPSEVSFIAQIKGQANKYILLNGKPRIKVSPSESPLEVFDVNFSPK</sequence>
<name>A0A913X3E9_EXADI</name>
<dbReference type="EnsemblMetazoa" id="XM_021042668.2">
    <property type="protein sequence ID" value="XP_020898327.2"/>
    <property type="gene ID" value="LOC110237092"/>
</dbReference>
<dbReference type="Proteomes" id="UP000887567">
    <property type="component" value="Unplaced"/>
</dbReference>
<dbReference type="Gene3D" id="2.60.120.200">
    <property type="match status" value="1"/>
</dbReference>
<dbReference type="KEGG" id="epa:110237092"/>
<dbReference type="InterPro" id="IPR013320">
    <property type="entry name" value="ConA-like_dom_sf"/>
</dbReference>
<reference evidence="1" key="1">
    <citation type="submission" date="2022-11" db="UniProtKB">
        <authorList>
            <consortium name="EnsemblMetazoa"/>
        </authorList>
    </citation>
    <scope>IDENTIFICATION</scope>
</reference>
<accession>A0A913X3E9</accession>
<dbReference type="SUPFAM" id="SSF49899">
    <property type="entry name" value="Concanavalin A-like lectins/glucanases"/>
    <property type="match status" value="1"/>
</dbReference>
<organism evidence="1 2">
    <name type="scientific">Exaiptasia diaphana</name>
    <name type="common">Tropical sea anemone</name>
    <name type="synonym">Aiptasia pulchella</name>
    <dbReference type="NCBI Taxonomy" id="2652724"/>
    <lineage>
        <taxon>Eukaryota</taxon>
        <taxon>Metazoa</taxon>
        <taxon>Cnidaria</taxon>
        <taxon>Anthozoa</taxon>
        <taxon>Hexacorallia</taxon>
        <taxon>Actiniaria</taxon>
        <taxon>Aiptasiidae</taxon>
        <taxon>Exaiptasia</taxon>
    </lineage>
</organism>
<keyword evidence="2" id="KW-1185">Reference proteome</keyword>
<protein>
    <submittedName>
        <fullName evidence="1">Uncharacterized protein</fullName>
    </submittedName>
</protein>